<evidence type="ECO:0000313" key="3">
    <source>
        <dbReference type="EMBL" id="TGZ80964.1"/>
    </source>
</evidence>
<proteinExistence type="predicted"/>
<dbReference type="Proteomes" id="UP000298138">
    <property type="component" value="Unassembled WGS sequence"/>
</dbReference>
<evidence type="ECO:0000256" key="2">
    <source>
        <dbReference type="SAM" id="Phobius"/>
    </source>
</evidence>
<keyword evidence="4" id="KW-1185">Reference proteome</keyword>
<dbReference type="InParanoid" id="A0A4S2MWM4"/>
<feature type="region of interest" description="Disordered" evidence="1">
    <location>
        <begin position="51"/>
        <end position="78"/>
    </location>
</feature>
<evidence type="ECO:0000256" key="1">
    <source>
        <dbReference type="SAM" id="MobiDB-lite"/>
    </source>
</evidence>
<protein>
    <submittedName>
        <fullName evidence="3">Uncharacterized protein</fullName>
    </submittedName>
</protein>
<feature type="transmembrane region" description="Helical" evidence="2">
    <location>
        <begin position="20"/>
        <end position="41"/>
    </location>
</feature>
<dbReference type="OrthoDB" id="5388417at2759"/>
<reference evidence="3 4" key="1">
    <citation type="submission" date="2019-04" db="EMBL/GenBank/DDBJ databases">
        <title>Comparative genomics and transcriptomics to analyze fruiting body development in filamentous ascomycetes.</title>
        <authorList>
            <consortium name="DOE Joint Genome Institute"/>
            <person name="Lutkenhaus R."/>
            <person name="Traeger S."/>
            <person name="Breuer J."/>
            <person name="Kuo A."/>
            <person name="Lipzen A."/>
            <person name="Pangilinan J."/>
            <person name="Dilworth D."/>
            <person name="Sandor L."/>
            <person name="Poggeler S."/>
            <person name="Barry K."/>
            <person name="Grigoriev I.V."/>
            <person name="Nowrousian M."/>
        </authorList>
    </citation>
    <scope>NUCLEOTIDE SEQUENCE [LARGE SCALE GENOMIC DNA]</scope>
    <source>
        <strain evidence="3 4">CBS 389.68</strain>
    </source>
</reference>
<name>A0A4S2MWM4_9PEZI</name>
<keyword evidence="2" id="KW-1133">Transmembrane helix</keyword>
<sequence length="180" mass="19762">MAPPHFPRSLPSASPTTRNLLITLITLLSLGLLLGLTLLYLRRVRASRKSAGLLSQQPPPYSSHPSTSPHHNRGPTLSITTRSSQYYSEKQGLIGSSSPMAHSPDSVPEIRITFPEEEDEMGRRRSGRVVVVEVGEAGVGWVRDLEQGDGGRGLPRYEEQGGMERVDIEKVGGLKEKELR</sequence>
<keyword evidence="2" id="KW-0812">Transmembrane</keyword>
<organism evidence="3 4">
    <name type="scientific">Ascodesmis nigricans</name>
    <dbReference type="NCBI Taxonomy" id="341454"/>
    <lineage>
        <taxon>Eukaryota</taxon>
        <taxon>Fungi</taxon>
        <taxon>Dikarya</taxon>
        <taxon>Ascomycota</taxon>
        <taxon>Pezizomycotina</taxon>
        <taxon>Pezizomycetes</taxon>
        <taxon>Pezizales</taxon>
        <taxon>Ascodesmidaceae</taxon>
        <taxon>Ascodesmis</taxon>
    </lineage>
</organism>
<keyword evidence="2" id="KW-0472">Membrane</keyword>
<dbReference type="EMBL" id="ML220121">
    <property type="protein sequence ID" value="TGZ80964.1"/>
    <property type="molecule type" value="Genomic_DNA"/>
</dbReference>
<dbReference type="AlphaFoldDB" id="A0A4S2MWM4"/>
<gene>
    <name evidence="3" type="ORF">EX30DRAFT_371686</name>
</gene>
<evidence type="ECO:0000313" key="4">
    <source>
        <dbReference type="Proteomes" id="UP000298138"/>
    </source>
</evidence>
<accession>A0A4S2MWM4</accession>